<keyword evidence="2" id="KW-0328">Glycosyltransferase</keyword>
<sequence length="864" mass="98824">MDQKSDMRDDNLFFPVMDNLSLVTMQMKEVQEFLNDETQSFDVVIAEWMYNEVYAGLSTLYNCPLIWFSSLEPHWLFLRVVDDAPNPAYNPDSMSANVIPYTFSQRVEELWLQISRSFYREIWAYKDIEDIFNEIYTPLFSKRGRPVPKYHEVRYNGSLTLGNSHAILGQATRLPQNYKSIGGFHIEENVKPLPEKLKQIMDNAKHGVIYFSMGSNLRSTDWPQKIKKELLKLFGELKQTVIWKFEETLTDLPINVHIVRWAPQQSILAHPKCVLFITHCGLLSTTEAIYFGVPIIGIPVFVDQFVNAERAVKKGFGKKVSLSYSLVDELKVALKDVLSNSRYRDKAKELSAIYHDRILKPHEEIVHWVGHVIRSNGATYLRSPALIEAYKLLVVFPIPGKSHSILGNAFVRHLLNAGHQVTYITPIPMKDVNPSLRQINVESNKNCFAAEEVLDIQKLMRKEVDMKDIPTVFTMMFNIANATIQHENVQQLITDPTENFDAVIAEWMYSELYSGFSAVFNCPLIFFLSVSPHNMALSLIDQIPNPAYTADHIKSNTIPPFPFWTRVQELLTLLNWKIHRWWVNDRNVNSYDKAFKLAVMRRGRTLPPLEEMKYNASLIFGNSHISTADGTPLPRNLIEIGGYHIDSKVEPLPEDLKKILDDAKEGFIFFSMGSMLQSSKMPKTIKSGLLKIFGQLKQKVIWKFELSVPDKPNNIFMLDWAPQQSILAHPKCVLFITHGGLLSTTEALHYRVPIIGIPMFADQFININRAAAKGIGRRVDLNYDTPKNLKLAIEEILGNSSYRDRVNELSYVYHDRAISPGAEITRWIHHVIKTKGAPHLRSPALLGSLVPKVVPRSNFSNNNN</sequence>
<gene>
    <name evidence="4" type="ORF">RR48_08711</name>
</gene>
<dbReference type="PANTHER" id="PTHR48043">
    <property type="entry name" value="EG:EG0003.4 PROTEIN-RELATED"/>
    <property type="match status" value="1"/>
</dbReference>
<evidence type="ECO:0000256" key="1">
    <source>
        <dbReference type="ARBA" id="ARBA00009995"/>
    </source>
</evidence>
<keyword evidence="3 4" id="KW-0808">Transferase</keyword>
<dbReference type="Proteomes" id="UP000053240">
    <property type="component" value="Unassembled WGS sequence"/>
</dbReference>
<dbReference type="InterPro" id="IPR050271">
    <property type="entry name" value="UDP-glycosyltransferase"/>
</dbReference>
<dbReference type="InterPro" id="IPR035595">
    <property type="entry name" value="UDP_glycos_trans_CS"/>
</dbReference>
<dbReference type="AlphaFoldDB" id="A0A194R8C7"/>
<dbReference type="GO" id="GO:0008194">
    <property type="term" value="F:UDP-glycosyltransferase activity"/>
    <property type="evidence" value="ECO:0007669"/>
    <property type="project" value="InterPro"/>
</dbReference>
<dbReference type="Gene3D" id="3.40.50.2000">
    <property type="entry name" value="Glycogen Phosphorylase B"/>
    <property type="match status" value="2"/>
</dbReference>
<evidence type="ECO:0000256" key="2">
    <source>
        <dbReference type="ARBA" id="ARBA00022676"/>
    </source>
</evidence>
<dbReference type="InterPro" id="IPR002213">
    <property type="entry name" value="UDP_glucos_trans"/>
</dbReference>
<name>A0A194R8C7_PAPMA</name>
<dbReference type="EMBL" id="KQ460597">
    <property type="protein sequence ID" value="KPJ13897.1"/>
    <property type="molecule type" value="Genomic_DNA"/>
</dbReference>
<keyword evidence="5" id="KW-1185">Reference proteome</keyword>
<proteinExistence type="inferred from homology"/>
<accession>A0A194R8C7</accession>
<dbReference type="STRING" id="76193.A0A194R8C7"/>
<organism evidence="4 5">
    <name type="scientific">Papilio machaon</name>
    <name type="common">Old World swallowtail butterfly</name>
    <dbReference type="NCBI Taxonomy" id="76193"/>
    <lineage>
        <taxon>Eukaryota</taxon>
        <taxon>Metazoa</taxon>
        <taxon>Ecdysozoa</taxon>
        <taxon>Arthropoda</taxon>
        <taxon>Hexapoda</taxon>
        <taxon>Insecta</taxon>
        <taxon>Pterygota</taxon>
        <taxon>Neoptera</taxon>
        <taxon>Endopterygota</taxon>
        <taxon>Lepidoptera</taxon>
        <taxon>Glossata</taxon>
        <taxon>Ditrysia</taxon>
        <taxon>Papilionoidea</taxon>
        <taxon>Papilionidae</taxon>
        <taxon>Papilioninae</taxon>
        <taxon>Papilio</taxon>
    </lineage>
</organism>
<comment type="similarity">
    <text evidence="1">Belongs to the UDP-glycosyltransferase family.</text>
</comment>
<dbReference type="PANTHER" id="PTHR48043:SF159">
    <property type="entry name" value="EG:EG0003.4 PROTEIN-RELATED"/>
    <property type="match status" value="1"/>
</dbReference>
<reference evidence="4 5" key="1">
    <citation type="journal article" date="2015" name="Nat. Commun.">
        <title>Outbred genome sequencing and CRISPR/Cas9 gene editing in butterflies.</title>
        <authorList>
            <person name="Li X."/>
            <person name="Fan D."/>
            <person name="Zhang W."/>
            <person name="Liu G."/>
            <person name="Zhang L."/>
            <person name="Zhao L."/>
            <person name="Fang X."/>
            <person name="Chen L."/>
            <person name="Dong Y."/>
            <person name="Chen Y."/>
            <person name="Ding Y."/>
            <person name="Zhao R."/>
            <person name="Feng M."/>
            <person name="Zhu Y."/>
            <person name="Feng Y."/>
            <person name="Jiang X."/>
            <person name="Zhu D."/>
            <person name="Xiang H."/>
            <person name="Feng X."/>
            <person name="Li S."/>
            <person name="Wang J."/>
            <person name="Zhang G."/>
            <person name="Kronforst M.R."/>
            <person name="Wang W."/>
        </authorList>
    </citation>
    <scope>NUCLEOTIDE SEQUENCE [LARGE SCALE GENOMIC DNA]</scope>
    <source>
        <strain evidence="4">Ya'a_city_454_Pm</strain>
        <tissue evidence="4">Whole body</tissue>
    </source>
</reference>
<dbReference type="FunFam" id="3.40.50.2000:FF:000050">
    <property type="entry name" value="UDP-glucuronosyltransferase"/>
    <property type="match status" value="2"/>
</dbReference>
<protein>
    <submittedName>
        <fullName evidence="4">Ecdysteroid UDP-glucosyltransferase</fullName>
    </submittedName>
</protein>
<dbReference type="SUPFAM" id="SSF53756">
    <property type="entry name" value="UDP-Glycosyltransferase/glycogen phosphorylase"/>
    <property type="match status" value="2"/>
</dbReference>
<evidence type="ECO:0000256" key="3">
    <source>
        <dbReference type="ARBA" id="ARBA00022679"/>
    </source>
</evidence>
<dbReference type="CDD" id="cd03784">
    <property type="entry name" value="GT1_Gtf-like"/>
    <property type="match status" value="2"/>
</dbReference>
<evidence type="ECO:0000313" key="5">
    <source>
        <dbReference type="Proteomes" id="UP000053240"/>
    </source>
</evidence>
<dbReference type="InParanoid" id="A0A194R8C7"/>
<evidence type="ECO:0000313" key="4">
    <source>
        <dbReference type="EMBL" id="KPJ13897.1"/>
    </source>
</evidence>
<dbReference type="Pfam" id="PF00201">
    <property type="entry name" value="UDPGT"/>
    <property type="match status" value="2"/>
</dbReference>
<dbReference type="PROSITE" id="PS00375">
    <property type="entry name" value="UDPGT"/>
    <property type="match status" value="2"/>
</dbReference>